<gene>
    <name evidence="2" type="ORF">CORC01_04219</name>
</gene>
<dbReference type="InterPro" id="IPR036673">
    <property type="entry name" value="Cyanovirin-N_sf"/>
</dbReference>
<evidence type="ECO:0000313" key="2">
    <source>
        <dbReference type="EMBL" id="OHF00469.1"/>
    </source>
</evidence>
<dbReference type="OrthoDB" id="4809471at2759"/>
<feature type="signal peptide" evidence="1">
    <location>
        <begin position="1"/>
        <end position="20"/>
    </location>
</feature>
<dbReference type="SUPFAM" id="SSF51322">
    <property type="entry name" value="Cyanovirin-N"/>
    <property type="match status" value="1"/>
</dbReference>
<dbReference type="Gene3D" id="2.30.60.10">
    <property type="entry name" value="Cyanovirin-N"/>
    <property type="match status" value="1"/>
</dbReference>
<accession>A0A1G4BGF8</accession>
<comment type="caution">
    <text evidence="2">The sequence shown here is derived from an EMBL/GenBank/DDBJ whole genome shotgun (WGS) entry which is preliminary data.</text>
</comment>
<feature type="chain" id="PRO_5009602861" description="Cyanovirin-N domain-containing protein" evidence="1">
    <location>
        <begin position="21"/>
        <end position="192"/>
    </location>
</feature>
<evidence type="ECO:0008006" key="4">
    <source>
        <dbReference type="Google" id="ProtNLM"/>
    </source>
</evidence>
<evidence type="ECO:0000313" key="3">
    <source>
        <dbReference type="Proteomes" id="UP000176998"/>
    </source>
</evidence>
<dbReference type="EMBL" id="MJBS01000027">
    <property type="protein sequence ID" value="OHF00469.1"/>
    <property type="molecule type" value="Genomic_DNA"/>
</dbReference>
<dbReference type="Proteomes" id="UP000176998">
    <property type="component" value="Unassembled WGS sequence"/>
</dbReference>
<protein>
    <recommendedName>
        <fullName evidence="4">Cyanovirin-N domain-containing protein</fullName>
    </recommendedName>
</protein>
<dbReference type="AlphaFoldDB" id="A0A1G4BGF8"/>
<keyword evidence="1" id="KW-0732">Signal</keyword>
<name>A0A1G4BGF8_9PEZI</name>
<organism evidence="2 3">
    <name type="scientific">Colletotrichum orchidophilum</name>
    <dbReference type="NCBI Taxonomy" id="1209926"/>
    <lineage>
        <taxon>Eukaryota</taxon>
        <taxon>Fungi</taxon>
        <taxon>Dikarya</taxon>
        <taxon>Ascomycota</taxon>
        <taxon>Pezizomycotina</taxon>
        <taxon>Sordariomycetes</taxon>
        <taxon>Hypocreomycetidae</taxon>
        <taxon>Glomerellales</taxon>
        <taxon>Glomerellaceae</taxon>
        <taxon>Colletotrichum</taxon>
    </lineage>
</organism>
<dbReference type="GeneID" id="34557377"/>
<evidence type="ECO:0000256" key="1">
    <source>
        <dbReference type="SAM" id="SignalP"/>
    </source>
</evidence>
<keyword evidence="3" id="KW-1185">Reference proteome</keyword>
<sequence>MHLSSLIVVTLATMTSIAIAKGGGPAKVAMPPSDSPELCLKRLNTYPNRSPKRIDLLGGRCVQGRTYKGKFGPYNGDFFFETCCTDKDGNFGEPTFINVDECIVFDPVNGTLAWNNQNSHEIRDHCGMCEVDGMLFAKDGFPAGPYLSCDCKKDNNEVVKAKIGLGVDLDASKEPKDELWVTEAGKLSCKKQ</sequence>
<dbReference type="RefSeq" id="XP_022477612.1">
    <property type="nucleotide sequence ID" value="XM_022615867.1"/>
</dbReference>
<reference evidence="2 3" key="1">
    <citation type="submission" date="2016-09" db="EMBL/GenBank/DDBJ databases">
        <authorList>
            <person name="Capua I."/>
            <person name="De Benedictis P."/>
            <person name="Joannis T."/>
            <person name="Lombin L.H."/>
            <person name="Cattoli G."/>
        </authorList>
    </citation>
    <scope>NUCLEOTIDE SEQUENCE [LARGE SCALE GENOMIC DNA]</scope>
    <source>
        <strain evidence="2 3">IMI 309357</strain>
    </source>
</reference>
<proteinExistence type="predicted"/>